<keyword evidence="3" id="KW-1185">Reference proteome</keyword>
<dbReference type="Bgee" id="FBgn0195395">
    <property type="expression patterns" value="Expressed in female reproductive system and 3 other cell types or tissues"/>
</dbReference>
<dbReference type="InterPro" id="IPR054727">
    <property type="entry name" value="BICC1_KH"/>
</dbReference>
<dbReference type="GO" id="GO:0030036">
    <property type="term" value="P:actin cytoskeleton organization"/>
    <property type="evidence" value="ECO:0007669"/>
    <property type="project" value="EnsemblMetazoa"/>
</dbReference>
<feature type="domain" description="Protein bicaudal C homolog 1 KH-like" evidence="1">
    <location>
        <begin position="1"/>
        <end position="69"/>
    </location>
</feature>
<accession>B4NVT6</accession>
<dbReference type="HOGENOM" id="CLU_2415655_0_0_1"/>
<gene>
    <name evidence="2" type="primary">Dsim\GD15006</name>
    <name evidence="2" type="ORF">Dsim_GD15006</name>
</gene>
<evidence type="ECO:0000313" key="3">
    <source>
        <dbReference type="Proteomes" id="UP000000304"/>
    </source>
</evidence>
<dbReference type="STRING" id="7240.B4NVT6"/>
<dbReference type="AlphaFoldDB" id="B4NVT6"/>
<dbReference type="GO" id="GO:0000226">
    <property type="term" value="P:microtubule cytoskeleton organization"/>
    <property type="evidence" value="ECO:0007669"/>
    <property type="project" value="EnsemblMetazoa"/>
</dbReference>
<dbReference type="Pfam" id="PF22985">
    <property type="entry name" value="KH_BICC1"/>
    <property type="match status" value="1"/>
</dbReference>
<reference evidence="2 3" key="1">
    <citation type="journal article" date="2007" name="Nature">
        <title>Evolution of genes and genomes on the Drosophila phylogeny.</title>
        <authorList>
            <consortium name="Drosophila 12 Genomes Consortium"/>
            <person name="Clark A.G."/>
            <person name="Eisen M.B."/>
            <person name="Smith D.R."/>
            <person name="Bergman C.M."/>
            <person name="Oliver B."/>
            <person name="Markow T.A."/>
            <person name="Kaufman T.C."/>
            <person name="Kellis M."/>
            <person name="Gelbart W."/>
            <person name="Iyer V.N."/>
            <person name="Pollard D.A."/>
            <person name="Sackton T.B."/>
            <person name="Larracuente A.M."/>
            <person name="Singh N.D."/>
            <person name="Abad J.P."/>
            <person name="Abt D.N."/>
            <person name="Adryan B."/>
            <person name="Aguade M."/>
            <person name="Akashi H."/>
            <person name="Anderson W.W."/>
            <person name="Aquadro C.F."/>
            <person name="Ardell D.H."/>
            <person name="Arguello R."/>
            <person name="Artieri C.G."/>
            <person name="Barbash D.A."/>
            <person name="Barker D."/>
            <person name="Barsanti P."/>
            <person name="Batterham P."/>
            <person name="Batzoglou S."/>
            <person name="Begun D."/>
            <person name="Bhutkar A."/>
            <person name="Blanco E."/>
            <person name="Bosak S.A."/>
            <person name="Bradley R.K."/>
            <person name="Brand A.D."/>
            <person name="Brent M.R."/>
            <person name="Brooks A.N."/>
            <person name="Brown R.H."/>
            <person name="Butlin R.K."/>
            <person name="Caggese C."/>
            <person name="Calvi B.R."/>
            <person name="Bernardo de Carvalho A."/>
            <person name="Caspi A."/>
            <person name="Castrezana S."/>
            <person name="Celniker S.E."/>
            <person name="Chang J.L."/>
            <person name="Chapple C."/>
            <person name="Chatterji S."/>
            <person name="Chinwalla A."/>
            <person name="Civetta A."/>
            <person name="Clifton S.W."/>
            <person name="Comeron J.M."/>
            <person name="Costello J.C."/>
            <person name="Coyne J.A."/>
            <person name="Daub J."/>
            <person name="David R.G."/>
            <person name="Delcher A.L."/>
            <person name="Delehaunty K."/>
            <person name="Do C.B."/>
            <person name="Ebling H."/>
            <person name="Edwards K."/>
            <person name="Eickbush T."/>
            <person name="Evans J.D."/>
            <person name="Filipski A."/>
            <person name="Findeiss S."/>
            <person name="Freyhult E."/>
            <person name="Fulton L."/>
            <person name="Fulton R."/>
            <person name="Garcia A.C."/>
            <person name="Gardiner A."/>
            <person name="Garfield D.A."/>
            <person name="Garvin B.E."/>
            <person name="Gibson G."/>
            <person name="Gilbert D."/>
            <person name="Gnerre S."/>
            <person name="Godfrey J."/>
            <person name="Good R."/>
            <person name="Gotea V."/>
            <person name="Gravely B."/>
            <person name="Greenberg A.J."/>
            <person name="Griffiths-Jones S."/>
            <person name="Gross S."/>
            <person name="Guigo R."/>
            <person name="Gustafson E.A."/>
            <person name="Haerty W."/>
            <person name="Hahn M.W."/>
            <person name="Halligan D.L."/>
            <person name="Halpern A.L."/>
            <person name="Halter G.M."/>
            <person name="Han M.V."/>
            <person name="Heger A."/>
            <person name="Hillier L."/>
            <person name="Hinrichs A.S."/>
            <person name="Holmes I."/>
            <person name="Hoskins R.A."/>
            <person name="Hubisz M.J."/>
            <person name="Hultmark D."/>
            <person name="Huntley M.A."/>
            <person name="Jaffe D.B."/>
            <person name="Jagadeeshan S."/>
            <person name="Jeck W.R."/>
            <person name="Johnson J."/>
            <person name="Jones C.D."/>
            <person name="Jordan W.C."/>
            <person name="Karpen G.H."/>
            <person name="Kataoka E."/>
            <person name="Keightley P.D."/>
            <person name="Kheradpour P."/>
            <person name="Kirkness E.F."/>
            <person name="Koerich L.B."/>
            <person name="Kristiansen K."/>
            <person name="Kudrna D."/>
            <person name="Kulathinal R.J."/>
            <person name="Kumar S."/>
            <person name="Kwok R."/>
            <person name="Lander E."/>
            <person name="Langley C.H."/>
            <person name="Lapoint R."/>
            <person name="Lazzaro B.P."/>
            <person name="Lee S.J."/>
            <person name="Levesque L."/>
            <person name="Li R."/>
            <person name="Lin C.F."/>
            <person name="Lin M.F."/>
            <person name="Lindblad-Toh K."/>
            <person name="Llopart A."/>
            <person name="Long M."/>
            <person name="Low L."/>
            <person name="Lozovsky E."/>
            <person name="Lu J."/>
            <person name="Luo M."/>
            <person name="Machado C.A."/>
            <person name="Makalowski W."/>
            <person name="Marzo M."/>
            <person name="Matsuda M."/>
            <person name="Matzkin L."/>
            <person name="McAllister B."/>
            <person name="McBride C.S."/>
            <person name="McKernan B."/>
            <person name="McKernan K."/>
            <person name="Mendez-Lago M."/>
            <person name="Minx P."/>
            <person name="Mollenhauer M.U."/>
            <person name="Montooth K."/>
            <person name="Mount S.M."/>
            <person name="Mu X."/>
            <person name="Myers E."/>
            <person name="Negre B."/>
            <person name="Newfeld S."/>
            <person name="Nielsen R."/>
            <person name="Noor M.A."/>
            <person name="O'Grady P."/>
            <person name="Pachter L."/>
            <person name="Papaceit M."/>
            <person name="Parisi M.J."/>
            <person name="Parisi M."/>
            <person name="Parts L."/>
            <person name="Pedersen J.S."/>
            <person name="Pesole G."/>
            <person name="Phillippy A.M."/>
            <person name="Ponting C.P."/>
            <person name="Pop M."/>
            <person name="Porcelli D."/>
            <person name="Powell J.R."/>
            <person name="Prohaska S."/>
            <person name="Pruitt K."/>
            <person name="Puig M."/>
            <person name="Quesneville H."/>
            <person name="Ram K.R."/>
            <person name="Rand D."/>
            <person name="Rasmussen M.D."/>
            <person name="Reed L.K."/>
            <person name="Reenan R."/>
            <person name="Reily A."/>
            <person name="Remington K.A."/>
            <person name="Rieger T.T."/>
            <person name="Ritchie M.G."/>
            <person name="Robin C."/>
            <person name="Rogers Y.H."/>
            <person name="Rohde C."/>
            <person name="Rozas J."/>
            <person name="Rubenfield M.J."/>
            <person name="Ruiz A."/>
            <person name="Russo S."/>
            <person name="Salzberg S.L."/>
            <person name="Sanchez-Gracia A."/>
            <person name="Saranga D.J."/>
            <person name="Sato H."/>
            <person name="Schaeffer S.W."/>
            <person name="Schatz M.C."/>
            <person name="Schlenke T."/>
            <person name="Schwartz R."/>
            <person name="Segarra C."/>
            <person name="Singh R.S."/>
            <person name="Sirot L."/>
            <person name="Sirota M."/>
            <person name="Sisneros N.B."/>
            <person name="Smith C.D."/>
            <person name="Smith T.F."/>
            <person name="Spieth J."/>
            <person name="Stage D.E."/>
            <person name="Stark A."/>
            <person name="Stephan W."/>
            <person name="Strausberg R.L."/>
            <person name="Strempel S."/>
            <person name="Sturgill D."/>
            <person name="Sutton G."/>
            <person name="Sutton G.G."/>
            <person name="Tao W."/>
            <person name="Teichmann S."/>
            <person name="Tobari Y.N."/>
            <person name="Tomimura Y."/>
            <person name="Tsolas J.M."/>
            <person name="Valente V.L."/>
            <person name="Venter E."/>
            <person name="Venter J.C."/>
            <person name="Vicario S."/>
            <person name="Vieira F.G."/>
            <person name="Vilella A.J."/>
            <person name="Villasante A."/>
            <person name="Walenz B."/>
            <person name="Wang J."/>
            <person name="Wasserman M."/>
            <person name="Watts T."/>
            <person name="Wilson D."/>
            <person name="Wilson R.K."/>
            <person name="Wing R.A."/>
            <person name="Wolfner M.F."/>
            <person name="Wong A."/>
            <person name="Wong G.K."/>
            <person name="Wu C.I."/>
            <person name="Wu G."/>
            <person name="Yamamoto D."/>
            <person name="Yang H.P."/>
            <person name="Yang S.P."/>
            <person name="Yorke J.A."/>
            <person name="Yoshida K."/>
            <person name="Zdobnov E."/>
            <person name="Zhang P."/>
            <person name="Zhang Y."/>
            <person name="Zimin A.V."/>
            <person name="Baldwin J."/>
            <person name="Abdouelleil A."/>
            <person name="Abdulkadir J."/>
            <person name="Abebe A."/>
            <person name="Abera B."/>
            <person name="Abreu J."/>
            <person name="Acer S.C."/>
            <person name="Aftuck L."/>
            <person name="Alexander A."/>
            <person name="An P."/>
            <person name="Anderson E."/>
            <person name="Anderson S."/>
            <person name="Arachi H."/>
            <person name="Azer M."/>
            <person name="Bachantsang P."/>
            <person name="Barry A."/>
            <person name="Bayul T."/>
            <person name="Berlin A."/>
            <person name="Bessette D."/>
            <person name="Bloom T."/>
            <person name="Blye J."/>
            <person name="Boguslavskiy L."/>
            <person name="Bonnet C."/>
            <person name="Boukhgalter B."/>
            <person name="Bourzgui I."/>
            <person name="Brown A."/>
            <person name="Cahill P."/>
            <person name="Channer S."/>
            <person name="Cheshatsang Y."/>
            <person name="Chuda L."/>
            <person name="Citroen M."/>
            <person name="Collymore A."/>
            <person name="Cooke P."/>
            <person name="Costello M."/>
            <person name="D'Aco K."/>
            <person name="Daza R."/>
            <person name="De Haan G."/>
            <person name="DeGray S."/>
            <person name="DeMaso C."/>
            <person name="Dhargay N."/>
            <person name="Dooley K."/>
            <person name="Dooley E."/>
            <person name="Doricent M."/>
            <person name="Dorje P."/>
            <person name="Dorjee K."/>
            <person name="Dupes A."/>
            <person name="Elong R."/>
            <person name="Falk J."/>
            <person name="Farina A."/>
            <person name="Faro S."/>
            <person name="Ferguson D."/>
            <person name="Fisher S."/>
            <person name="Foley C.D."/>
            <person name="Franke A."/>
            <person name="Friedrich D."/>
            <person name="Gadbois L."/>
            <person name="Gearin G."/>
            <person name="Gearin C.R."/>
            <person name="Giannoukos G."/>
            <person name="Goode T."/>
            <person name="Graham J."/>
            <person name="Grandbois E."/>
            <person name="Grewal S."/>
            <person name="Gyaltsen K."/>
            <person name="Hafez N."/>
            <person name="Hagos B."/>
            <person name="Hall J."/>
            <person name="Henson C."/>
            <person name="Hollinger A."/>
            <person name="Honan T."/>
            <person name="Huard M.D."/>
            <person name="Hughes L."/>
            <person name="Hurhula B."/>
            <person name="Husby M.E."/>
            <person name="Kamat A."/>
            <person name="Kanga B."/>
            <person name="Kashin S."/>
            <person name="Khazanovich D."/>
            <person name="Kisner P."/>
            <person name="Lance K."/>
            <person name="Lara M."/>
            <person name="Lee W."/>
            <person name="Lennon N."/>
            <person name="Letendre F."/>
            <person name="LeVine R."/>
            <person name="Lipovsky A."/>
            <person name="Liu X."/>
            <person name="Liu J."/>
            <person name="Liu S."/>
            <person name="Lokyitsang T."/>
            <person name="Lokyitsang Y."/>
            <person name="Lubonja R."/>
            <person name="Lui A."/>
            <person name="MacDonald P."/>
            <person name="Magnisalis V."/>
            <person name="Maru K."/>
            <person name="Matthews C."/>
            <person name="McCusker W."/>
            <person name="McDonough S."/>
            <person name="Mehta T."/>
            <person name="Meldrim J."/>
            <person name="Meneus L."/>
            <person name="Mihai O."/>
            <person name="Mihalev A."/>
            <person name="Mihova T."/>
            <person name="Mittelman R."/>
            <person name="Mlenga V."/>
            <person name="Montmayeur A."/>
            <person name="Mulrain L."/>
            <person name="Navidi A."/>
            <person name="Naylor J."/>
            <person name="Negash T."/>
            <person name="Nguyen T."/>
            <person name="Nguyen N."/>
            <person name="Nicol R."/>
            <person name="Norbu C."/>
            <person name="Norbu N."/>
            <person name="Novod N."/>
            <person name="O'Neill B."/>
            <person name="Osman S."/>
            <person name="Markiewicz E."/>
            <person name="Oyono O.L."/>
            <person name="Patti C."/>
            <person name="Phunkhang P."/>
            <person name="Pierre F."/>
            <person name="Priest M."/>
            <person name="Raghuraman S."/>
            <person name="Rege F."/>
            <person name="Reyes R."/>
            <person name="Rise C."/>
            <person name="Rogov P."/>
            <person name="Ross K."/>
            <person name="Ryan E."/>
            <person name="Settipalli S."/>
            <person name="Shea T."/>
            <person name="Sherpa N."/>
            <person name="Shi L."/>
            <person name="Shih D."/>
            <person name="Sparrow T."/>
            <person name="Spaulding J."/>
            <person name="Stalker J."/>
            <person name="Stange-Thomann N."/>
            <person name="Stavropoulos S."/>
            <person name="Stone C."/>
            <person name="Strader C."/>
            <person name="Tesfaye S."/>
            <person name="Thomson T."/>
            <person name="Thoulutsang Y."/>
            <person name="Thoulutsang D."/>
            <person name="Topham K."/>
            <person name="Topping I."/>
            <person name="Tsamla T."/>
            <person name="Vassiliev H."/>
            <person name="Vo A."/>
            <person name="Wangchuk T."/>
            <person name="Wangdi T."/>
            <person name="Weiand M."/>
            <person name="Wilkinson J."/>
            <person name="Wilson A."/>
            <person name="Yadav S."/>
            <person name="Young G."/>
            <person name="Yu Q."/>
            <person name="Zembek L."/>
            <person name="Zhong D."/>
            <person name="Zimmer A."/>
            <person name="Zwirko Z."/>
            <person name="Jaffe D.B."/>
            <person name="Alvarez P."/>
            <person name="Brockman W."/>
            <person name="Butler J."/>
            <person name="Chin C."/>
            <person name="Gnerre S."/>
            <person name="Grabherr M."/>
            <person name="Kleber M."/>
            <person name="Mauceli E."/>
            <person name="MacCallum I."/>
        </authorList>
    </citation>
    <scope>NUCLEOTIDE SEQUENCE [LARGE SCALE GENOMIC DNA]</scope>
    <source>
        <strain evidence="3">white501</strain>
    </source>
</reference>
<evidence type="ECO:0000313" key="2">
    <source>
        <dbReference type="EMBL" id="EDX16179.1"/>
    </source>
</evidence>
<organism evidence="2 3">
    <name type="scientific">Drosophila simulans</name>
    <name type="common">Fruit fly</name>
    <dbReference type="NCBI Taxonomy" id="7240"/>
    <lineage>
        <taxon>Eukaryota</taxon>
        <taxon>Metazoa</taxon>
        <taxon>Ecdysozoa</taxon>
        <taxon>Arthropoda</taxon>
        <taxon>Hexapoda</taxon>
        <taxon>Insecta</taxon>
        <taxon>Pterygota</taxon>
        <taxon>Neoptera</taxon>
        <taxon>Endopterygota</taxon>
        <taxon>Diptera</taxon>
        <taxon>Brachycera</taxon>
        <taxon>Muscomorpha</taxon>
        <taxon>Ephydroidea</taxon>
        <taxon>Drosophilidae</taxon>
        <taxon>Drosophila</taxon>
        <taxon>Sophophora</taxon>
    </lineage>
</organism>
<sequence length="92" mass="10356">MPVMGPNKPQPDHETPYIKMIETKFNVQVIFSTRPKLHTSLVLVKGSEKESAQVRDATQLLINFACESIASQILVNVQMEISPQHHESSRAE</sequence>
<proteinExistence type="predicted"/>
<name>B4NVT6_DROSI</name>
<dbReference type="EMBL" id="CH989597">
    <property type="protein sequence ID" value="EDX16179.1"/>
    <property type="molecule type" value="Genomic_DNA"/>
</dbReference>
<protein>
    <submittedName>
        <fullName evidence="2">GD15006</fullName>
    </submittedName>
</protein>
<dbReference type="OrthoDB" id="271862at2759"/>
<evidence type="ECO:0000259" key="1">
    <source>
        <dbReference type="Pfam" id="PF22985"/>
    </source>
</evidence>
<dbReference type="Proteomes" id="UP000000304">
    <property type="component" value="Unassembled WGS sequence"/>
</dbReference>
<dbReference type="GO" id="GO:0003729">
    <property type="term" value="F:mRNA binding"/>
    <property type="evidence" value="ECO:0007669"/>
    <property type="project" value="EnsemblMetazoa"/>
</dbReference>